<dbReference type="GO" id="GO:0004175">
    <property type="term" value="F:endopeptidase activity"/>
    <property type="evidence" value="ECO:0007669"/>
    <property type="project" value="UniProtKB-ARBA"/>
</dbReference>
<keyword evidence="1" id="KW-1133">Transmembrane helix</keyword>
<feature type="transmembrane region" description="Helical" evidence="1">
    <location>
        <begin position="180"/>
        <end position="202"/>
    </location>
</feature>
<feature type="transmembrane region" description="Helical" evidence="1">
    <location>
        <begin position="74"/>
        <end position="92"/>
    </location>
</feature>
<dbReference type="InterPro" id="IPR003675">
    <property type="entry name" value="Rce1/LyrA-like_dom"/>
</dbReference>
<accession>M0AL49</accession>
<dbReference type="PATRIC" id="fig|29540.5.peg.3171"/>
<feature type="transmembrane region" description="Helical" evidence="1">
    <location>
        <begin position="265"/>
        <end position="285"/>
    </location>
</feature>
<keyword evidence="4" id="KW-1185">Reference proteome</keyword>
<dbReference type="AlphaFoldDB" id="M0AL49"/>
<keyword evidence="1" id="KW-0472">Membrane</keyword>
<gene>
    <name evidence="3" type="ORF">C481_15550</name>
</gene>
<feature type="transmembrane region" description="Helical" evidence="1">
    <location>
        <begin position="150"/>
        <end position="174"/>
    </location>
</feature>
<feature type="domain" description="CAAX prenyl protease 2/Lysostaphin resistance protein A-like" evidence="2">
    <location>
        <begin position="266"/>
        <end position="363"/>
    </location>
</feature>
<dbReference type="Proteomes" id="UP000011554">
    <property type="component" value="Unassembled WGS sequence"/>
</dbReference>
<evidence type="ECO:0000259" key="2">
    <source>
        <dbReference type="Pfam" id="PF02517"/>
    </source>
</evidence>
<evidence type="ECO:0000256" key="1">
    <source>
        <dbReference type="SAM" id="Phobius"/>
    </source>
</evidence>
<comment type="caution">
    <text evidence="3">The sequence shown here is derived from an EMBL/GenBank/DDBJ whole genome shotgun (WGS) entry which is preliminary data.</text>
</comment>
<evidence type="ECO:0000313" key="4">
    <source>
        <dbReference type="Proteomes" id="UP000011554"/>
    </source>
</evidence>
<dbReference type="RefSeq" id="WP_006110182.1">
    <property type="nucleotide sequence ID" value="NZ_AOIO01000034.1"/>
</dbReference>
<dbReference type="InterPro" id="IPR052710">
    <property type="entry name" value="CAAX_protease"/>
</dbReference>
<feature type="transmembrane region" description="Helical" evidence="1">
    <location>
        <begin position="112"/>
        <end position="138"/>
    </location>
</feature>
<feature type="transmembrane region" description="Helical" evidence="1">
    <location>
        <begin position="350"/>
        <end position="370"/>
    </location>
</feature>
<reference evidence="3 4" key="1">
    <citation type="journal article" date="2014" name="PLoS Genet.">
        <title>Phylogenetically driven sequencing of extremely halophilic archaea reveals strategies for static and dynamic osmo-response.</title>
        <authorList>
            <person name="Becker E.A."/>
            <person name="Seitzer P.M."/>
            <person name="Tritt A."/>
            <person name="Larsen D."/>
            <person name="Krusor M."/>
            <person name="Yao A.I."/>
            <person name="Wu D."/>
            <person name="Madern D."/>
            <person name="Eisen J.A."/>
            <person name="Darling A.E."/>
            <person name="Facciotti M.T."/>
        </authorList>
    </citation>
    <scope>NUCLEOTIDE SEQUENCE [LARGE SCALE GENOMIC DNA]</scope>
    <source>
        <strain evidence="3 4">DSM 12278</strain>
    </source>
</reference>
<dbReference type="OrthoDB" id="275779at2157"/>
<dbReference type="PANTHER" id="PTHR36435:SF1">
    <property type="entry name" value="CAAX AMINO TERMINAL PROTEASE FAMILY PROTEIN"/>
    <property type="match status" value="1"/>
</dbReference>
<feature type="transmembrane region" description="Helical" evidence="1">
    <location>
        <begin position="325"/>
        <end position="343"/>
    </location>
</feature>
<dbReference type="Pfam" id="PF02517">
    <property type="entry name" value="Rce1-like"/>
    <property type="match status" value="1"/>
</dbReference>
<dbReference type="STRING" id="29540.C481_15550"/>
<organism evidence="3 4">
    <name type="scientific">Natrialba asiatica (strain ATCC 700177 / DSM 12278 / JCM 9576 / FERM P-10747 / NBRC 102637 / 172P1)</name>
    <dbReference type="NCBI Taxonomy" id="29540"/>
    <lineage>
        <taxon>Archaea</taxon>
        <taxon>Methanobacteriati</taxon>
        <taxon>Methanobacteriota</taxon>
        <taxon>Stenosarchaea group</taxon>
        <taxon>Halobacteria</taxon>
        <taxon>Halobacteriales</taxon>
        <taxon>Natrialbaceae</taxon>
        <taxon>Natrialba</taxon>
    </lineage>
</organism>
<feature type="transmembrane region" description="Helical" evidence="1">
    <location>
        <begin position="12"/>
        <end position="32"/>
    </location>
</feature>
<evidence type="ECO:0000313" key="3">
    <source>
        <dbReference type="EMBL" id="ELY99279.1"/>
    </source>
</evidence>
<feature type="transmembrane region" description="Helical" evidence="1">
    <location>
        <begin position="297"/>
        <end position="319"/>
    </location>
</feature>
<feature type="transmembrane region" description="Helical" evidence="1">
    <location>
        <begin position="222"/>
        <end position="245"/>
    </location>
</feature>
<dbReference type="eggNOG" id="arCOG02767">
    <property type="taxonomic scope" value="Archaea"/>
</dbReference>
<dbReference type="EMBL" id="AOIO01000034">
    <property type="protein sequence ID" value="ELY99279.1"/>
    <property type="molecule type" value="Genomic_DNA"/>
</dbReference>
<dbReference type="PANTHER" id="PTHR36435">
    <property type="entry name" value="SLR1288 PROTEIN"/>
    <property type="match status" value="1"/>
</dbReference>
<sequence>MNQATGADEAAAVTSAAVPGLGAVFAAVMLAATLLPVTRGIESPAIWAAAAFAVVTVVAFLASRHGSLDRRLAAAVAGASSIAVVVLSGYTLNQGIPVSVEVPVVQSSFSLVFAAFVTSGLAVGVAVADYFGIGLVGLKERTQRTTILSALGFGGLLAPQVGALVIALPVMAAIGELSRIQSVVVSQLGMALGTAILVWWYLSVTGRDLSYIDLRRPTGRDLLLIAGGVFVIFGTLGAISLLFQATGVESSDHGTTQQAAENPEILLVLVPASILVIGPFEELLYRNIVQKSLYESFSRVGAILIGGIIFAIIHTQAYWTAGPGQVVASLAVIFGLALVLGTLYERTENLLVPALVHGVYNAVLFANLYFTYSA</sequence>
<dbReference type="GO" id="GO:0080120">
    <property type="term" value="P:CAAX-box protein maturation"/>
    <property type="evidence" value="ECO:0007669"/>
    <property type="project" value="UniProtKB-ARBA"/>
</dbReference>
<proteinExistence type="predicted"/>
<feature type="transmembrane region" description="Helical" evidence="1">
    <location>
        <begin position="44"/>
        <end position="62"/>
    </location>
</feature>
<keyword evidence="1" id="KW-0812">Transmembrane</keyword>
<name>M0AL49_NATA1</name>
<protein>
    <submittedName>
        <fullName evidence="3">Abortive infection protein</fullName>
    </submittedName>
</protein>